<reference evidence="3" key="1">
    <citation type="submission" date="2025-08" db="UniProtKB">
        <authorList>
            <consortium name="RefSeq"/>
        </authorList>
    </citation>
    <scope>IDENTIFICATION</scope>
    <source>
        <strain evidence="3">15112-1751.03</strain>
        <tissue evidence="3">Whole Adult</tissue>
    </source>
</reference>
<feature type="compositionally biased region" description="Polar residues" evidence="1">
    <location>
        <begin position="287"/>
        <end position="296"/>
    </location>
</feature>
<dbReference type="GeneID" id="117565796"/>
<proteinExistence type="predicted"/>
<feature type="compositionally biased region" description="Polar residues" evidence="1">
    <location>
        <begin position="56"/>
        <end position="65"/>
    </location>
</feature>
<gene>
    <name evidence="3" type="primary">LOC117565796</name>
</gene>
<evidence type="ECO:0000313" key="3">
    <source>
        <dbReference type="RefSeq" id="XP_051858789.1"/>
    </source>
</evidence>
<accession>A0A9C6SMN0</accession>
<dbReference type="OrthoDB" id="7862630at2759"/>
<name>A0A9C6SMN0_DROAB</name>
<feature type="region of interest" description="Disordered" evidence="1">
    <location>
        <begin position="285"/>
        <end position="304"/>
    </location>
</feature>
<dbReference type="RefSeq" id="XP_051858789.1">
    <property type="nucleotide sequence ID" value="XM_052002829.1"/>
</dbReference>
<evidence type="ECO:0000313" key="2">
    <source>
        <dbReference type="Proteomes" id="UP000515160"/>
    </source>
</evidence>
<keyword evidence="2" id="KW-1185">Reference proteome</keyword>
<feature type="region of interest" description="Disordered" evidence="1">
    <location>
        <begin position="42"/>
        <end position="65"/>
    </location>
</feature>
<protein>
    <submittedName>
        <fullName evidence="3">Uncharacterized protein LOC117565796 isoform X2</fullName>
    </submittedName>
</protein>
<feature type="region of interest" description="Disordered" evidence="1">
    <location>
        <begin position="112"/>
        <end position="147"/>
    </location>
</feature>
<evidence type="ECO:0000256" key="1">
    <source>
        <dbReference type="SAM" id="MobiDB-lite"/>
    </source>
</evidence>
<organism evidence="2 3">
    <name type="scientific">Drosophila albomicans</name>
    <name type="common">Fruit fly</name>
    <dbReference type="NCBI Taxonomy" id="7291"/>
    <lineage>
        <taxon>Eukaryota</taxon>
        <taxon>Metazoa</taxon>
        <taxon>Ecdysozoa</taxon>
        <taxon>Arthropoda</taxon>
        <taxon>Hexapoda</taxon>
        <taxon>Insecta</taxon>
        <taxon>Pterygota</taxon>
        <taxon>Neoptera</taxon>
        <taxon>Endopterygota</taxon>
        <taxon>Diptera</taxon>
        <taxon>Brachycera</taxon>
        <taxon>Muscomorpha</taxon>
        <taxon>Ephydroidea</taxon>
        <taxon>Drosophilidae</taxon>
        <taxon>Drosophila</taxon>
    </lineage>
</organism>
<dbReference type="Proteomes" id="UP000515160">
    <property type="component" value="Chromosome 2L"/>
</dbReference>
<dbReference type="AlphaFoldDB" id="A0A9C6SMN0"/>
<sequence length="419" mass="45951">MPNTIKFVDESRTQNRTMATGLEQEMEEPVQQPNLCREEQIAPTTGQKQHQHKESTSSFVPSQHGNGHAFDLGSVANLGSSIPINCWHRFNAHPSTWQEEVLPKIDPEARSYESNAQCASQSQLPQAGSTWPSNDQVSPAQSASQGQFRTYGNPMVQQHQPRPTILVIVVNKHGESSGGVPGVASGGVPGGASGGVPGRASGNYQPPIPYPMTEYQVNYQPLNLPNGYTLASRYPIGGYQKGGWTGQAPESFHRSTLKSNGSNQVQAKSVEYAPDRNQIINLRDTAQAHSSKGSDSGQERKNKRGCCCCPRQDTNARTTNEEKDEQCLCDNNLGALEKTLESLIPSDSCICYLAKSAKKKRKKRKQLPFNSRFANPPFVIEPKPKFCNCCCHNPCSFHCCKQSNNSCCNNCCNPCCPWC</sequence>